<dbReference type="PANTHER" id="PTHR12147:SF26">
    <property type="entry name" value="PEPTIDASE M28 DOMAIN-CONTAINING PROTEIN"/>
    <property type="match status" value="1"/>
</dbReference>
<dbReference type="RefSeq" id="WP_155173720.1">
    <property type="nucleotide sequence ID" value="NZ_BAAAFL010000015.1"/>
</dbReference>
<dbReference type="PROSITE" id="PS51257">
    <property type="entry name" value="PROKAR_LIPOPROTEIN"/>
    <property type="match status" value="1"/>
</dbReference>
<dbReference type="Pfam" id="PF04389">
    <property type="entry name" value="Peptidase_M28"/>
    <property type="match status" value="1"/>
</dbReference>
<accession>A0ABW9RS65</accession>
<dbReference type="PANTHER" id="PTHR12147">
    <property type="entry name" value="METALLOPEPTIDASE M28 FAMILY MEMBER"/>
    <property type="match status" value="1"/>
</dbReference>
<organism evidence="2 3">
    <name type="scientific">Fulvivirga kasyanovii</name>
    <dbReference type="NCBI Taxonomy" id="396812"/>
    <lineage>
        <taxon>Bacteria</taxon>
        <taxon>Pseudomonadati</taxon>
        <taxon>Bacteroidota</taxon>
        <taxon>Cytophagia</taxon>
        <taxon>Cytophagales</taxon>
        <taxon>Fulvivirgaceae</taxon>
        <taxon>Fulvivirga</taxon>
    </lineage>
</organism>
<feature type="domain" description="Peptidase M28" evidence="1">
    <location>
        <begin position="115"/>
        <end position="310"/>
    </location>
</feature>
<dbReference type="InterPro" id="IPR007484">
    <property type="entry name" value="Peptidase_M28"/>
</dbReference>
<name>A0ABW9RS65_9BACT</name>
<gene>
    <name evidence="2" type="ORF">E1163_17280</name>
</gene>
<reference evidence="2 3" key="1">
    <citation type="submission" date="2019-02" db="EMBL/GenBank/DDBJ databases">
        <authorList>
            <person name="Goldberg S.R."/>
            <person name="Haltli B.A."/>
            <person name="Correa H."/>
            <person name="Russell K.G."/>
        </authorList>
    </citation>
    <scope>NUCLEOTIDE SEQUENCE [LARGE SCALE GENOMIC DNA]</scope>
    <source>
        <strain evidence="2 3">JCM 16186</strain>
    </source>
</reference>
<protein>
    <submittedName>
        <fullName evidence="2">M20/M25/M40 family metallo-hydrolase</fullName>
    </submittedName>
</protein>
<sequence length="320" mass="36122">MLAIKYARATVLFLIITLMLISCHGDDSRILITDNLPETKPEYQRMIVGHLSGEYELADETRMRSRWSEEERTLAASYLRQLLEQLNIEPQEHSYTAPNLNPAIDLILDPFKGTNIYGILPATGESDEYIILGAHYDTGKRNAPGAIDNATGIALIYSVVKELSKVQTRNKHLLIVFFDQEEEELIGSKAFVKFIQEKSWKTHSVHCFDMVGWDGDGDRAMEIFTASETLRNIYAETAKEHDIPLKEIIIDPVGYDASSTDFDVFVPAGYNVIGAGECFYHRDSSPYKDSPKDTFETVNFEYLLSCSNMIEDVIKTLASP</sequence>
<evidence type="ECO:0000313" key="3">
    <source>
        <dbReference type="Proteomes" id="UP000798808"/>
    </source>
</evidence>
<comment type="caution">
    <text evidence="2">The sequence shown here is derived from an EMBL/GenBank/DDBJ whole genome shotgun (WGS) entry which is preliminary data.</text>
</comment>
<evidence type="ECO:0000313" key="2">
    <source>
        <dbReference type="EMBL" id="MTI26710.1"/>
    </source>
</evidence>
<proteinExistence type="predicted"/>
<dbReference type="SUPFAM" id="SSF53187">
    <property type="entry name" value="Zn-dependent exopeptidases"/>
    <property type="match status" value="1"/>
</dbReference>
<dbReference type="Proteomes" id="UP000798808">
    <property type="component" value="Unassembled WGS sequence"/>
</dbReference>
<evidence type="ECO:0000259" key="1">
    <source>
        <dbReference type="Pfam" id="PF04389"/>
    </source>
</evidence>
<dbReference type="EMBL" id="SMLW01000595">
    <property type="protein sequence ID" value="MTI26710.1"/>
    <property type="molecule type" value="Genomic_DNA"/>
</dbReference>
<dbReference type="Gene3D" id="3.40.630.10">
    <property type="entry name" value="Zn peptidases"/>
    <property type="match status" value="1"/>
</dbReference>
<dbReference type="InterPro" id="IPR045175">
    <property type="entry name" value="M28_fam"/>
</dbReference>
<keyword evidence="3" id="KW-1185">Reference proteome</keyword>